<dbReference type="GeneID" id="94336901"/>
<proteinExistence type="predicted"/>
<evidence type="ECO:0000313" key="2">
    <source>
        <dbReference type="Proteomes" id="UP001214638"/>
    </source>
</evidence>
<gene>
    <name evidence="1" type="ORF">BdWA1_002604</name>
</gene>
<dbReference type="RefSeq" id="XP_067802848.1">
    <property type="nucleotide sequence ID" value="XM_067947626.1"/>
</dbReference>
<dbReference type="KEGG" id="bdw:94336901"/>
<dbReference type="EMBL" id="JALLKP010000003">
    <property type="protein sequence ID" value="KAK2196006.1"/>
    <property type="molecule type" value="Genomic_DNA"/>
</dbReference>
<protein>
    <submittedName>
        <fullName evidence="1">Uncharacterized protein</fullName>
    </submittedName>
</protein>
<sequence>MGTHETFDYVWAMDIGVIVYIIKECKYFKLRNRAWSFRYPLSNLKYKYYKYCNDDLYTISPLEYINDGFKHAMLHFKWSINDYPLFMSRIPNEQEQVFIPNRNRFLYQVSYENHILWNYDETSGVVFYRALRTRVCRVTTISLYLKDVSDREILLEFAVIGGIPVYLDFRQHPIAIVDYDSIMPISVVRMEPAIPVWVSIHLEFDLKSSPICSCHIKDTPNQKARLYITHPIATIYSVFNTQSKKLIFQSPNPFLIIYTVQGDFKSMQTLHYKDCSTVLKEYRFGSNGWFPIPSKNLSIIFTVNLDIDLEPDYRLYSKIEKEIYGQTSLVFTARGHVGFANIRQNGNILVHEKSTVPVLQFVKQDTKIHIVIQSIGRYQRWYNELGSTSWIKVPEAEHQFFQ</sequence>
<evidence type="ECO:0000313" key="1">
    <source>
        <dbReference type="EMBL" id="KAK2196006.1"/>
    </source>
</evidence>
<dbReference type="AlphaFoldDB" id="A0AAD9PJJ1"/>
<keyword evidence="2" id="KW-1185">Reference proteome</keyword>
<accession>A0AAD9PJJ1</accession>
<dbReference type="Proteomes" id="UP001214638">
    <property type="component" value="Unassembled WGS sequence"/>
</dbReference>
<organism evidence="1 2">
    <name type="scientific">Babesia duncani</name>
    <dbReference type="NCBI Taxonomy" id="323732"/>
    <lineage>
        <taxon>Eukaryota</taxon>
        <taxon>Sar</taxon>
        <taxon>Alveolata</taxon>
        <taxon>Apicomplexa</taxon>
        <taxon>Aconoidasida</taxon>
        <taxon>Piroplasmida</taxon>
        <taxon>Babesiidae</taxon>
        <taxon>Babesia</taxon>
    </lineage>
</organism>
<name>A0AAD9PJJ1_9APIC</name>
<reference evidence="1" key="1">
    <citation type="journal article" date="2023" name="Nat. Microbiol.">
        <title>Babesia duncani multi-omics identifies virulence factors and drug targets.</title>
        <authorList>
            <person name="Singh P."/>
            <person name="Lonardi S."/>
            <person name="Liang Q."/>
            <person name="Vydyam P."/>
            <person name="Khabirova E."/>
            <person name="Fang T."/>
            <person name="Gihaz S."/>
            <person name="Thekkiniath J."/>
            <person name="Munshi M."/>
            <person name="Abel S."/>
            <person name="Ciampossin L."/>
            <person name="Batugedara G."/>
            <person name="Gupta M."/>
            <person name="Lu X.M."/>
            <person name="Lenz T."/>
            <person name="Chakravarty S."/>
            <person name="Cornillot E."/>
            <person name="Hu Y."/>
            <person name="Ma W."/>
            <person name="Gonzalez L.M."/>
            <person name="Sanchez S."/>
            <person name="Estrada K."/>
            <person name="Sanchez-Flores A."/>
            <person name="Montero E."/>
            <person name="Harb O.S."/>
            <person name="Le Roch K.G."/>
            <person name="Mamoun C.B."/>
        </authorList>
    </citation>
    <scope>NUCLEOTIDE SEQUENCE</scope>
    <source>
        <strain evidence="1">WA1</strain>
    </source>
</reference>
<comment type="caution">
    <text evidence="1">The sequence shown here is derived from an EMBL/GenBank/DDBJ whole genome shotgun (WGS) entry which is preliminary data.</text>
</comment>